<comment type="caution">
    <text evidence="1">The sequence shown here is derived from an EMBL/GenBank/DDBJ whole genome shotgun (WGS) entry which is preliminary data.</text>
</comment>
<name>A0AAE0SW67_9BIVA</name>
<reference evidence="1" key="1">
    <citation type="journal article" date="2021" name="Genome Biol. Evol.">
        <title>A High-Quality Reference Genome for a Parasitic Bivalve with Doubly Uniparental Inheritance (Bivalvia: Unionida).</title>
        <authorList>
            <person name="Smith C.H."/>
        </authorList>
    </citation>
    <scope>NUCLEOTIDE SEQUENCE</scope>
    <source>
        <strain evidence="1">CHS0354</strain>
    </source>
</reference>
<reference evidence="1" key="3">
    <citation type="submission" date="2023-05" db="EMBL/GenBank/DDBJ databases">
        <authorList>
            <person name="Smith C.H."/>
        </authorList>
    </citation>
    <scope>NUCLEOTIDE SEQUENCE</scope>
    <source>
        <strain evidence="1">CHS0354</strain>
        <tissue evidence="1">Mantle</tissue>
    </source>
</reference>
<gene>
    <name evidence="1" type="ORF">CHS0354_024365</name>
</gene>
<dbReference type="EMBL" id="JAEAOA010001447">
    <property type="protein sequence ID" value="KAK3598643.1"/>
    <property type="molecule type" value="Genomic_DNA"/>
</dbReference>
<reference evidence="1" key="2">
    <citation type="journal article" date="2021" name="Genome Biol. Evol.">
        <title>Developing a high-quality reference genome for a parasitic bivalve with doubly uniparental inheritance (Bivalvia: Unionida).</title>
        <authorList>
            <person name="Smith C.H."/>
        </authorList>
    </citation>
    <scope>NUCLEOTIDE SEQUENCE</scope>
    <source>
        <strain evidence="1">CHS0354</strain>
        <tissue evidence="1">Mantle</tissue>
    </source>
</reference>
<dbReference type="AlphaFoldDB" id="A0AAE0SW67"/>
<protein>
    <submittedName>
        <fullName evidence="1">Uncharacterized protein</fullName>
    </submittedName>
</protein>
<sequence length="77" mass="9571">MASNHIRNMKKLRNILYIIHLVEDMLVKMEYECDNPYKKYVIKEVTEEKEGKDERERVQEWIDKERKKEENENKKQD</sequence>
<accession>A0AAE0SW67</accession>
<evidence type="ECO:0000313" key="1">
    <source>
        <dbReference type="EMBL" id="KAK3598643.1"/>
    </source>
</evidence>
<organism evidence="1 2">
    <name type="scientific">Potamilus streckersoni</name>
    <dbReference type="NCBI Taxonomy" id="2493646"/>
    <lineage>
        <taxon>Eukaryota</taxon>
        <taxon>Metazoa</taxon>
        <taxon>Spiralia</taxon>
        <taxon>Lophotrochozoa</taxon>
        <taxon>Mollusca</taxon>
        <taxon>Bivalvia</taxon>
        <taxon>Autobranchia</taxon>
        <taxon>Heteroconchia</taxon>
        <taxon>Palaeoheterodonta</taxon>
        <taxon>Unionida</taxon>
        <taxon>Unionoidea</taxon>
        <taxon>Unionidae</taxon>
        <taxon>Ambleminae</taxon>
        <taxon>Lampsilini</taxon>
        <taxon>Potamilus</taxon>
    </lineage>
</organism>
<proteinExistence type="predicted"/>
<evidence type="ECO:0000313" key="2">
    <source>
        <dbReference type="Proteomes" id="UP001195483"/>
    </source>
</evidence>
<dbReference type="Proteomes" id="UP001195483">
    <property type="component" value="Unassembled WGS sequence"/>
</dbReference>
<keyword evidence="2" id="KW-1185">Reference proteome</keyword>